<dbReference type="Proteomes" id="UP000016160">
    <property type="component" value="Chromosome"/>
</dbReference>
<name>T2KNQ9_FORAG</name>
<organism evidence="2 3">
    <name type="scientific">Formosa agariphila (strain DSM 15362 / KCTC 12365 / LMG 23005 / KMM 3901 / M-2Alg 35-1)</name>
    <dbReference type="NCBI Taxonomy" id="1347342"/>
    <lineage>
        <taxon>Bacteria</taxon>
        <taxon>Pseudomonadati</taxon>
        <taxon>Bacteroidota</taxon>
        <taxon>Flavobacteriia</taxon>
        <taxon>Flavobacteriales</taxon>
        <taxon>Flavobacteriaceae</taxon>
        <taxon>Formosa</taxon>
    </lineage>
</organism>
<sequence>MKANFKLLVLFLSLGLVLQSCSSDDDGATTSAPVITDFEFGEGTDHSTDLVADRGTDLHLEANIYAENVVSSITLKIHSHDDITLAEGEEAWEFTQVYDDASYQVINATFHEHIDIPATTPAGEYHVELIVVDELGNSSEVEGHLDVLAPITISGFEMDETVVRGSDFHAEFLVNAHNGIHEISVDIHAHDIPVGEGEVEWDYENVYSDYHDLTEAEFHKHIDVPATAPAGEYHVTFTVEDENGNIQTYESHIDITA</sequence>
<evidence type="ECO:0000313" key="3">
    <source>
        <dbReference type="Proteomes" id="UP000016160"/>
    </source>
</evidence>
<protein>
    <submittedName>
        <fullName evidence="2">Lipoprotein</fullName>
    </submittedName>
</protein>
<feature type="signal peptide" evidence="1">
    <location>
        <begin position="1"/>
        <end position="22"/>
    </location>
</feature>
<dbReference type="STRING" id="1347342.BN863_26480"/>
<dbReference type="EMBL" id="HG315671">
    <property type="protein sequence ID" value="CDF80360.1"/>
    <property type="molecule type" value="Genomic_DNA"/>
</dbReference>
<dbReference type="PROSITE" id="PS51257">
    <property type="entry name" value="PROKAR_LIPOPROTEIN"/>
    <property type="match status" value="1"/>
</dbReference>
<keyword evidence="3" id="KW-1185">Reference proteome</keyword>
<dbReference type="Pfam" id="PF15418">
    <property type="entry name" value="DUF4625"/>
    <property type="match status" value="2"/>
</dbReference>
<gene>
    <name evidence="2" type="ORF">BN863_26480</name>
</gene>
<keyword evidence="1" id="KW-0732">Signal</keyword>
<dbReference type="eggNOG" id="COG1470">
    <property type="taxonomic scope" value="Bacteria"/>
</dbReference>
<dbReference type="OrthoDB" id="978436at2"/>
<accession>T2KNQ9</accession>
<keyword evidence="2" id="KW-0449">Lipoprotein</keyword>
<dbReference type="PATRIC" id="fig|1347342.6.peg.2664"/>
<proteinExistence type="predicted"/>
<dbReference type="AlphaFoldDB" id="T2KNQ9"/>
<evidence type="ECO:0000313" key="2">
    <source>
        <dbReference type="EMBL" id="CDF80360.1"/>
    </source>
</evidence>
<dbReference type="InterPro" id="IPR027829">
    <property type="entry name" value="DUF4625"/>
</dbReference>
<dbReference type="RefSeq" id="WP_038531467.1">
    <property type="nucleotide sequence ID" value="NZ_HG315671.1"/>
</dbReference>
<evidence type="ECO:0000256" key="1">
    <source>
        <dbReference type="SAM" id="SignalP"/>
    </source>
</evidence>
<reference evidence="2 3" key="1">
    <citation type="journal article" date="2013" name="Appl. Environ. Microbiol.">
        <title>The genome of the alga-associated marine flavobacterium Formosa agariphila KMM 3901T reveals a broad potential for degradation of algal polysaccharides.</title>
        <authorList>
            <person name="Mann A.J."/>
            <person name="Hahnke R.L."/>
            <person name="Huang S."/>
            <person name="Werner J."/>
            <person name="Xing P."/>
            <person name="Barbeyron T."/>
            <person name="Huettel B."/>
            <person name="Stueber K."/>
            <person name="Reinhardt R."/>
            <person name="Harder J."/>
            <person name="Gloeckner F.O."/>
            <person name="Amann R.I."/>
            <person name="Teeling H."/>
        </authorList>
    </citation>
    <scope>NUCLEOTIDE SEQUENCE [LARGE SCALE GENOMIC DNA]</scope>
    <source>
        <strain evidence="3">DSM 15362 / KCTC 12365 / LMG 23005 / KMM 3901</strain>
    </source>
</reference>
<dbReference type="HOGENOM" id="CLU_1080747_0_0_10"/>
<feature type="chain" id="PRO_5004602730" evidence="1">
    <location>
        <begin position="23"/>
        <end position="257"/>
    </location>
</feature>